<evidence type="ECO:0000256" key="1">
    <source>
        <dbReference type="ARBA" id="ARBA00023054"/>
    </source>
</evidence>
<keyword evidence="2" id="KW-0505">Motor protein</keyword>
<evidence type="ECO:0000313" key="5">
    <source>
        <dbReference type="EMBL" id="ETO35424.1"/>
    </source>
</evidence>
<protein>
    <submittedName>
        <fullName evidence="5">Kinesin motor domain-containing protein</fullName>
    </submittedName>
</protein>
<keyword evidence="1" id="KW-0175">Coiled coil</keyword>
<gene>
    <name evidence="5" type="ORF">RFI_01641</name>
</gene>
<dbReference type="Gene3D" id="3.40.850.10">
    <property type="entry name" value="Kinesin motor domain"/>
    <property type="match status" value="1"/>
</dbReference>
<dbReference type="InterPro" id="IPR001752">
    <property type="entry name" value="Kinesin_motor_dom"/>
</dbReference>
<evidence type="ECO:0000313" key="6">
    <source>
        <dbReference type="Proteomes" id="UP000023152"/>
    </source>
</evidence>
<reference evidence="5 6" key="1">
    <citation type="journal article" date="2013" name="Curr. Biol.">
        <title>The Genome of the Foraminiferan Reticulomyxa filosa.</title>
        <authorList>
            <person name="Glockner G."/>
            <person name="Hulsmann N."/>
            <person name="Schleicher M."/>
            <person name="Noegel A.A."/>
            <person name="Eichinger L."/>
            <person name="Gallinger C."/>
            <person name="Pawlowski J."/>
            <person name="Sierra R."/>
            <person name="Euteneuer U."/>
            <person name="Pillet L."/>
            <person name="Moustafa A."/>
            <person name="Platzer M."/>
            <person name="Groth M."/>
            <person name="Szafranski K."/>
            <person name="Schliwa M."/>
        </authorList>
    </citation>
    <scope>NUCLEOTIDE SEQUENCE [LARGE SCALE GENOMIC DNA]</scope>
</reference>
<evidence type="ECO:0000256" key="2">
    <source>
        <dbReference type="ARBA" id="ARBA00023175"/>
    </source>
</evidence>
<dbReference type="InterPro" id="IPR027417">
    <property type="entry name" value="P-loop_NTPase"/>
</dbReference>
<dbReference type="GO" id="GO:0008017">
    <property type="term" value="F:microtubule binding"/>
    <property type="evidence" value="ECO:0007669"/>
    <property type="project" value="InterPro"/>
</dbReference>
<sequence>MLGDKNEPGIMVYTLRDLFHLANKNKTHYEITILITFMEIYNEEIRDLMQKDRNPVKLRESPSKVYHMCTYSVFFFEKDNVAKKKKKVKQDPKEKVFFFFFFFEEMILKKNDLNLYTI</sequence>
<dbReference type="EMBL" id="ASPP01001605">
    <property type="protein sequence ID" value="ETO35424.1"/>
    <property type="molecule type" value="Genomic_DNA"/>
</dbReference>
<feature type="domain" description="Kinesin motor" evidence="4">
    <location>
        <begin position="1"/>
        <end position="118"/>
    </location>
</feature>
<dbReference type="PANTHER" id="PTHR47968">
    <property type="entry name" value="CENTROMERE PROTEIN E"/>
    <property type="match status" value="1"/>
</dbReference>
<comment type="similarity">
    <text evidence="3">Belongs to the TRAFAC class myosin-kinesin ATPase superfamily. Kinesin family.</text>
</comment>
<name>X6PBJ7_RETFI</name>
<evidence type="ECO:0000259" key="4">
    <source>
        <dbReference type="PROSITE" id="PS50067"/>
    </source>
</evidence>
<dbReference type="AlphaFoldDB" id="X6PBJ7"/>
<dbReference type="GO" id="GO:0003777">
    <property type="term" value="F:microtubule motor activity"/>
    <property type="evidence" value="ECO:0007669"/>
    <property type="project" value="InterPro"/>
</dbReference>
<dbReference type="OrthoDB" id="3176171at2759"/>
<keyword evidence="6" id="KW-1185">Reference proteome</keyword>
<dbReference type="Proteomes" id="UP000023152">
    <property type="component" value="Unassembled WGS sequence"/>
</dbReference>
<evidence type="ECO:0000256" key="3">
    <source>
        <dbReference type="PROSITE-ProRule" id="PRU00283"/>
    </source>
</evidence>
<dbReference type="GO" id="GO:0007018">
    <property type="term" value="P:microtubule-based movement"/>
    <property type="evidence" value="ECO:0007669"/>
    <property type="project" value="InterPro"/>
</dbReference>
<accession>X6PBJ7</accession>
<comment type="caution">
    <text evidence="3">Lacks conserved residue(s) required for the propagation of feature annotation.</text>
</comment>
<dbReference type="GO" id="GO:0005524">
    <property type="term" value="F:ATP binding"/>
    <property type="evidence" value="ECO:0007669"/>
    <property type="project" value="InterPro"/>
</dbReference>
<proteinExistence type="inferred from homology"/>
<dbReference type="PANTHER" id="PTHR47968:SF75">
    <property type="entry name" value="CENTROMERE-ASSOCIATED PROTEIN E"/>
    <property type="match status" value="1"/>
</dbReference>
<comment type="caution">
    <text evidence="5">The sequence shown here is derived from an EMBL/GenBank/DDBJ whole genome shotgun (WGS) entry which is preliminary data.</text>
</comment>
<dbReference type="PROSITE" id="PS50067">
    <property type="entry name" value="KINESIN_MOTOR_2"/>
    <property type="match status" value="1"/>
</dbReference>
<dbReference type="InterPro" id="IPR036961">
    <property type="entry name" value="Kinesin_motor_dom_sf"/>
</dbReference>
<dbReference type="SUPFAM" id="SSF52540">
    <property type="entry name" value="P-loop containing nucleoside triphosphate hydrolases"/>
    <property type="match status" value="1"/>
</dbReference>
<dbReference type="InterPro" id="IPR027640">
    <property type="entry name" value="Kinesin-like_fam"/>
</dbReference>
<dbReference type="Pfam" id="PF00225">
    <property type="entry name" value="Kinesin"/>
    <property type="match status" value="1"/>
</dbReference>
<organism evidence="5 6">
    <name type="scientific">Reticulomyxa filosa</name>
    <dbReference type="NCBI Taxonomy" id="46433"/>
    <lineage>
        <taxon>Eukaryota</taxon>
        <taxon>Sar</taxon>
        <taxon>Rhizaria</taxon>
        <taxon>Retaria</taxon>
        <taxon>Foraminifera</taxon>
        <taxon>Monothalamids</taxon>
        <taxon>Reticulomyxidae</taxon>
        <taxon>Reticulomyxa</taxon>
    </lineage>
</organism>